<dbReference type="SMART" id="SM00672">
    <property type="entry name" value="CAP10"/>
    <property type="match status" value="1"/>
</dbReference>
<feature type="transmembrane region" description="Helical" evidence="1">
    <location>
        <begin position="27"/>
        <end position="46"/>
    </location>
</feature>
<evidence type="ECO:0000313" key="4">
    <source>
        <dbReference type="Proteomes" id="UP000796880"/>
    </source>
</evidence>
<dbReference type="AlphaFoldDB" id="A0A8K0GUB3"/>
<proteinExistence type="predicted"/>
<dbReference type="PANTHER" id="PTHR12203">
    <property type="entry name" value="KDEL LYS-ASP-GLU-LEU CONTAINING - RELATED"/>
    <property type="match status" value="1"/>
</dbReference>
<comment type="caution">
    <text evidence="3">The sequence shown here is derived from an EMBL/GenBank/DDBJ whole genome shotgun (WGS) entry which is preliminary data.</text>
</comment>
<dbReference type="Proteomes" id="UP000796880">
    <property type="component" value="Unassembled WGS sequence"/>
</dbReference>
<keyword evidence="4" id="KW-1185">Reference proteome</keyword>
<accession>A0A8K0GUB3</accession>
<dbReference type="OrthoDB" id="202415at2759"/>
<dbReference type="InterPro" id="IPR051091">
    <property type="entry name" value="O-Glucosyltr/Glycosyltrsf_90"/>
</dbReference>
<protein>
    <recommendedName>
        <fullName evidence="2">Glycosyl transferase CAP10 domain-containing protein</fullName>
    </recommendedName>
</protein>
<organism evidence="3 4">
    <name type="scientific">Rhamnella rubrinervis</name>
    <dbReference type="NCBI Taxonomy" id="2594499"/>
    <lineage>
        <taxon>Eukaryota</taxon>
        <taxon>Viridiplantae</taxon>
        <taxon>Streptophyta</taxon>
        <taxon>Embryophyta</taxon>
        <taxon>Tracheophyta</taxon>
        <taxon>Spermatophyta</taxon>
        <taxon>Magnoliopsida</taxon>
        <taxon>eudicotyledons</taxon>
        <taxon>Gunneridae</taxon>
        <taxon>Pentapetalae</taxon>
        <taxon>rosids</taxon>
        <taxon>fabids</taxon>
        <taxon>Rosales</taxon>
        <taxon>Rhamnaceae</taxon>
        <taxon>rhamnoid group</taxon>
        <taxon>Rhamneae</taxon>
        <taxon>Rhamnella</taxon>
    </lineage>
</organism>
<name>A0A8K0GUB3_9ROSA</name>
<reference evidence="3" key="1">
    <citation type="submission" date="2020-03" db="EMBL/GenBank/DDBJ databases">
        <title>A high-quality chromosome-level genome assembly of a woody plant with both climbing and erect habits, Rhamnella rubrinervis.</title>
        <authorList>
            <person name="Lu Z."/>
            <person name="Yang Y."/>
            <person name="Zhu X."/>
            <person name="Sun Y."/>
        </authorList>
    </citation>
    <scope>NUCLEOTIDE SEQUENCE</scope>
    <source>
        <strain evidence="3">BYM</strain>
        <tissue evidence="3">Leaf</tissue>
    </source>
</reference>
<feature type="domain" description="Glycosyl transferase CAP10" evidence="2">
    <location>
        <begin position="189"/>
        <end position="438"/>
    </location>
</feature>
<evidence type="ECO:0000256" key="1">
    <source>
        <dbReference type="SAM" id="Phobius"/>
    </source>
</evidence>
<sequence>MGKQGFQTYSSVFKDTMLRRPLTKSSAILFFPFLLLVGGFVSTYFLNIPILSGSILGPIRTTVTSQKCPPQNTKFPKSSTEDAEFQLNCTEYNRTQTCPSVNTTFEDPRCSSESSTCPEYFRWIYEDLRPWSHTGISRDMVEKAGKWAHFRLVIVSGKAYVEIFNWAFQTRDLFTWWGVLQLLRRYPGKVPDLELVFNCHDRPMMSSRDYLQANATDPPTMFGYCGDDDTVDVAFPDWSFWGWPEINIKPWEALLKDLEEGNERRKWVDREPHAYWKGNPYVSRTRHDLLKCNVSHNQDWNARLYVQDWDRESEEGFKNSDLASQCTHRYKIYIEGNAWSVSEKYILACDSLTLLVNPKYYDFFSRGLKPMQHYWPIKADDKCKSIKHAVDWGNTHKKEAQAIGKAAKGFIQEELKMDYVYDYMFHLLNEYAKLLKFKPSVPQNANELCLESMLCQARGLERKFMMDSMVKGPADTNPCTMPPPYGPSSIYSVLHNKANSLQQVDLWEKNYWAKKIKHR</sequence>
<keyword evidence="1" id="KW-1133">Transmembrane helix</keyword>
<keyword evidence="1" id="KW-0812">Transmembrane</keyword>
<dbReference type="InterPro" id="IPR006598">
    <property type="entry name" value="CAP10"/>
</dbReference>
<dbReference type="EMBL" id="VOIH02000009">
    <property type="protein sequence ID" value="KAF3438609.1"/>
    <property type="molecule type" value="Genomic_DNA"/>
</dbReference>
<dbReference type="PANTHER" id="PTHR12203:SF99">
    <property type="entry name" value="OS04G0534100 PROTEIN"/>
    <property type="match status" value="1"/>
</dbReference>
<evidence type="ECO:0000313" key="3">
    <source>
        <dbReference type="EMBL" id="KAF3438609.1"/>
    </source>
</evidence>
<gene>
    <name evidence="3" type="ORF">FNV43_RR21372</name>
</gene>
<dbReference type="Pfam" id="PF05686">
    <property type="entry name" value="Glyco_transf_90"/>
    <property type="match status" value="1"/>
</dbReference>
<evidence type="ECO:0000259" key="2">
    <source>
        <dbReference type="SMART" id="SM00672"/>
    </source>
</evidence>
<keyword evidence="1" id="KW-0472">Membrane</keyword>